<dbReference type="Gene3D" id="1.20.120.450">
    <property type="entry name" value="dinb family like domain"/>
    <property type="match status" value="1"/>
</dbReference>
<name>A0A1M6I0H5_9FLAO</name>
<dbReference type="InterPro" id="IPR024775">
    <property type="entry name" value="DinB-like"/>
</dbReference>
<dbReference type="OrthoDB" id="9793216at2"/>
<dbReference type="Pfam" id="PF12867">
    <property type="entry name" value="DinB_2"/>
    <property type="match status" value="1"/>
</dbReference>
<proteinExistence type="predicted"/>
<dbReference type="SUPFAM" id="SSF109854">
    <property type="entry name" value="DinB/YfiT-like putative metalloenzymes"/>
    <property type="match status" value="1"/>
</dbReference>
<dbReference type="AlphaFoldDB" id="A0A1M6I0H5"/>
<gene>
    <name evidence="2" type="ORF">SAMN05444337_1720</name>
</gene>
<accession>A0A1M6I0H5</accession>
<sequence>MEQLSNTEFGSYYQNYIEKASNYNSILEGLESTQNELLEFYNALPESKLTYQYEVGKWTPKDILLHLIDSERIFAYRALRIARNDKTSLPGFEENDYVPQANANMRDLSDLLEEFISVRVSTLTLFKSFSEEQLLRIGTASSYPVSVRAIGYITIGHALHHKQIIEERYL</sequence>
<dbReference type="RefSeq" id="WP_072783977.1">
    <property type="nucleotide sequence ID" value="NZ_CP045292.1"/>
</dbReference>
<evidence type="ECO:0000259" key="1">
    <source>
        <dbReference type="Pfam" id="PF12867"/>
    </source>
</evidence>
<dbReference type="EMBL" id="FQZH01000002">
    <property type="protein sequence ID" value="SHJ27996.1"/>
    <property type="molecule type" value="Genomic_DNA"/>
</dbReference>
<evidence type="ECO:0000313" key="2">
    <source>
        <dbReference type="EMBL" id="SHJ27996.1"/>
    </source>
</evidence>
<dbReference type="InterPro" id="IPR034660">
    <property type="entry name" value="DinB/YfiT-like"/>
</dbReference>
<feature type="domain" description="DinB-like" evidence="1">
    <location>
        <begin position="30"/>
        <end position="165"/>
    </location>
</feature>
<keyword evidence="3" id="KW-1185">Reference proteome</keyword>
<dbReference type="Proteomes" id="UP000184232">
    <property type="component" value="Unassembled WGS sequence"/>
</dbReference>
<reference evidence="2 3" key="1">
    <citation type="submission" date="2016-11" db="EMBL/GenBank/DDBJ databases">
        <authorList>
            <person name="Jaros S."/>
            <person name="Januszkiewicz K."/>
            <person name="Wedrychowicz H."/>
        </authorList>
    </citation>
    <scope>NUCLEOTIDE SEQUENCE [LARGE SCALE GENOMIC DNA]</scope>
    <source>
        <strain evidence="2 3">DSM 22807</strain>
    </source>
</reference>
<dbReference type="STRING" id="683124.SAMN05444337_1720"/>
<organism evidence="2 3">
    <name type="scientific">Flavobacterium haoranii</name>
    <dbReference type="NCBI Taxonomy" id="683124"/>
    <lineage>
        <taxon>Bacteria</taxon>
        <taxon>Pseudomonadati</taxon>
        <taxon>Bacteroidota</taxon>
        <taxon>Flavobacteriia</taxon>
        <taxon>Flavobacteriales</taxon>
        <taxon>Flavobacteriaceae</taxon>
        <taxon>Flavobacterium</taxon>
    </lineage>
</organism>
<evidence type="ECO:0000313" key="3">
    <source>
        <dbReference type="Proteomes" id="UP000184232"/>
    </source>
</evidence>
<protein>
    <submittedName>
        <fullName evidence="2">DinB superfamily protein</fullName>
    </submittedName>
</protein>